<name>A0ABS5VZ26_9SPHN</name>
<gene>
    <name evidence="2" type="ORF">KK137_00380</name>
</gene>
<dbReference type="EMBL" id="JAHFVK010000001">
    <property type="protein sequence ID" value="MBT2132775.1"/>
    <property type="molecule type" value="Genomic_DNA"/>
</dbReference>
<proteinExistence type="predicted"/>
<accession>A0ABS5VZ26</accession>
<feature type="region of interest" description="Disordered" evidence="1">
    <location>
        <begin position="113"/>
        <end position="134"/>
    </location>
</feature>
<keyword evidence="3" id="KW-1185">Reference proteome</keyword>
<evidence type="ECO:0000313" key="3">
    <source>
        <dbReference type="Proteomes" id="UP000811255"/>
    </source>
</evidence>
<feature type="compositionally biased region" description="Basic and acidic residues" evidence="1">
    <location>
        <begin position="122"/>
        <end position="134"/>
    </location>
</feature>
<comment type="caution">
    <text evidence="2">The sequence shown here is derived from an EMBL/GenBank/DDBJ whole genome shotgun (WGS) entry which is preliminary data.</text>
</comment>
<dbReference type="RefSeq" id="WP_214533862.1">
    <property type="nucleotide sequence ID" value="NZ_JAHFVK010000001.1"/>
</dbReference>
<evidence type="ECO:0008006" key="4">
    <source>
        <dbReference type="Google" id="ProtNLM"/>
    </source>
</evidence>
<sequence>MSVKAPKGIKRAARKAKGTIAKVPGPSTNPATNILIWDIATRGIVMIVGRQIEKAMLGMRYEPDKASDIVKGRTMVKSMTATGAARVASKSIPGLLAVTGALLAKTAFDRGYSRREARRRGEKTLSDQAAKAED</sequence>
<organism evidence="2 3">
    <name type="scientific">Croceibacterium selenioxidans</name>
    <dbReference type="NCBI Taxonomy" id="2838833"/>
    <lineage>
        <taxon>Bacteria</taxon>
        <taxon>Pseudomonadati</taxon>
        <taxon>Pseudomonadota</taxon>
        <taxon>Alphaproteobacteria</taxon>
        <taxon>Sphingomonadales</taxon>
        <taxon>Erythrobacteraceae</taxon>
        <taxon>Croceibacterium</taxon>
    </lineage>
</organism>
<reference evidence="2 3" key="1">
    <citation type="submission" date="2021-05" db="EMBL/GenBank/DDBJ databases">
        <title>Croceibacterium sp. LX-88 genome sequence.</title>
        <authorList>
            <person name="Luo X."/>
        </authorList>
    </citation>
    <scope>NUCLEOTIDE SEQUENCE [LARGE SCALE GENOMIC DNA]</scope>
    <source>
        <strain evidence="2 3">LX-88</strain>
    </source>
</reference>
<evidence type="ECO:0000256" key="1">
    <source>
        <dbReference type="SAM" id="MobiDB-lite"/>
    </source>
</evidence>
<dbReference type="Proteomes" id="UP000811255">
    <property type="component" value="Unassembled WGS sequence"/>
</dbReference>
<protein>
    <recommendedName>
        <fullName evidence="4">DUF4235 domain-containing protein</fullName>
    </recommendedName>
</protein>
<evidence type="ECO:0000313" key="2">
    <source>
        <dbReference type="EMBL" id="MBT2132775.1"/>
    </source>
</evidence>